<gene>
    <name evidence="3" type="ORF">D7294_28010</name>
</gene>
<evidence type="ECO:0000313" key="4">
    <source>
        <dbReference type="Proteomes" id="UP000272474"/>
    </source>
</evidence>
<dbReference type="PROSITE" id="PS51782">
    <property type="entry name" value="LYSM"/>
    <property type="match status" value="1"/>
</dbReference>
<dbReference type="Gene3D" id="2.70.70.10">
    <property type="entry name" value="Glucose Permease (Domain IIA)"/>
    <property type="match status" value="1"/>
</dbReference>
<dbReference type="OrthoDB" id="5244067at2"/>
<dbReference type="InterPro" id="IPR036779">
    <property type="entry name" value="LysM_dom_sf"/>
</dbReference>
<dbReference type="EMBL" id="RBAL01000025">
    <property type="protein sequence ID" value="RKN37386.1"/>
    <property type="molecule type" value="Genomic_DNA"/>
</dbReference>
<dbReference type="SUPFAM" id="SSF54106">
    <property type="entry name" value="LysM domain"/>
    <property type="match status" value="1"/>
</dbReference>
<accession>A0A3A9YQ60</accession>
<dbReference type="PANTHER" id="PTHR21666:SF270">
    <property type="entry name" value="MUREIN HYDROLASE ACTIVATOR ENVC"/>
    <property type="match status" value="1"/>
</dbReference>
<evidence type="ECO:0000259" key="2">
    <source>
        <dbReference type="PROSITE" id="PS51782"/>
    </source>
</evidence>
<dbReference type="GO" id="GO:0004222">
    <property type="term" value="F:metalloendopeptidase activity"/>
    <property type="evidence" value="ECO:0007669"/>
    <property type="project" value="TreeGrafter"/>
</dbReference>
<comment type="caution">
    <text evidence="3">The sequence shown here is derived from an EMBL/GenBank/DDBJ whole genome shotgun (WGS) entry which is preliminary data.</text>
</comment>
<dbReference type="SUPFAM" id="SSF51261">
    <property type="entry name" value="Duplicated hybrid motif"/>
    <property type="match status" value="1"/>
</dbReference>
<dbReference type="AlphaFoldDB" id="A0A3A9YQ60"/>
<dbReference type="CDD" id="cd00118">
    <property type="entry name" value="LysM"/>
    <property type="match status" value="1"/>
</dbReference>
<reference evidence="3 4" key="1">
    <citation type="journal article" date="2014" name="Int. J. Syst. Evol. Microbiol.">
        <title>Streptomyces hoynatensis sp. nov., isolated from deep marine sediment.</title>
        <authorList>
            <person name="Veyisoglu A."/>
            <person name="Sahin N."/>
        </authorList>
    </citation>
    <scope>NUCLEOTIDE SEQUENCE [LARGE SCALE GENOMIC DNA]</scope>
    <source>
        <strain evidence="3 4">KCTC 29097</strain>
    </source>
</reference>
<dbReference type="Pfam" id="PF01476">
    <property type="entry name" value="LysM"/>
    <property type="match status" value="1"/>
</dbReference>
<feature type="signal peptide" evidence="1">
    <location>
        <begin position="1"/>
        <end position="35"/>
    </location>
</feature>
<dbReference type="Proteomes" id="UP000272474">
    <property type="component" value="Unassembled WGS sequence"/>
</dbReference>
<proteinExistence type="predicted"/>
<name>A0A3A9YQ60_9ACTN</name>
<dbReference type="RefSeq" id="WP_120684599.1">
    <property type="nucleotide sequence ID" value="NZ_RBAL01000025.1"/>
</dbReference>
<sequence>MSAHGRHRRPRARRISRISLALTAGGAGVALPLVAAGAADASAPATYTVQSGDSLYRIAAEQDVDGGWQALYAANRDTVGADPSLIRPGQELVLGGAQAEGAADAAPTAAEDAASTAAQGAFVAPVQAGIGTGYGVAGSMWSSGHHTGVDFVVGTGTPVSAVGDGEVVSAGTVNAYGNEVIIKHADGHYSQYAHLSSISVSAGQTVSAGDRIGLSGATGNATGPHLHFEIRTGPSYGSDIDPIAYLREHGVSL</sequence>
<feature type="chain" id="PRO_5039320366" evidence="1">
    <location>
        <begin position="36"/>
        <end position="253"/>
    </location>
</feature>
<dbReference type="InterPro" id="IPR050570">
    <property type="entry name" value="Cell_wall_metabolism_enzyme"/>
</dbReference>
<dbReference type="CDD" id="cd12797">
    <property type="entry name" value="M23_peptidase"/>
    <property type="match status" value="1"/>
</dbReference>
<organism evidence="3 4">
    <name type="scientific">Streptomyces hoynatensis</name>
    <dbReference type="NCBI Taxonomy" id="1141874"/>
    <lineage>
        <taxon>Bacteria</taxon>
        <taxon>Bacillati</taxon>
        <taxon>Actinomycetota</taxon>
        <taxon>Actinomycetes</taxon>
        <taxon>Kitasatosporales</taxon>
        <taxon>Streptomycetaceae</taxon>
        <taxon>Streptomyces</taxon>
    </lineage>
</organism>
<dbReference type="FunFam" id="2.70.70.10:FF:000013">
    <property type="entry name" value="Peptidase family M23"/>
    <property type="match status" value="1"/>
</dbReference>
<dbReference type="InterPro" id="IPR018392">
    <property type="entry name" value="LysM"/>
</dbReference>
<dbReference type="InterPro" id="IPR016047">
    <property type="entry name" value="M23ase_b-sheet_dom"/>
</dbReference>
<feature type="domain" description="LysM" evidence="2">
    <location>
        <begin position="45"/>
        <end position="94"/>
    </location>
</feature>
<keyword evidence="1" id="KW-0732">Signal</keyword>
<dbReference type="Gene3D" id="3.10.350.10">
    <property type="entry name" value="LysM domain"/>
    <property type="match status" value="1"/>
</dbReference>
<protein>
    <submittedName>
        <fullName evidence="3">LysM peptidoglycan-binding domain-containing protein</fullName>
    </submittedName>
</protein>
<dbReference type="Pfam" id="PF01551">
    <property type="entry name" value="Peptidase_M23"/>
    <property type="match status" value="1"/>
</dbReference>
<dbReference type="SMART" id="SM00257">
    <property type="entry name" value="LysM"/>
    <property type="match status" value="1"/>
</dbReference>
<keyword evidence="4" id="KW-1185">Reference proteome</keyword>
<dbReference type="PANTHER" id="PTHR21666">
    <property type="entry name" value="PEPTIDASE-RELATED"/>
    <property type="match status" value="1"/>
</dbReference>
<evidence type="ECO:0000256" key="1">
    <source>
        <dbReference type="SAM" id="SignalP"/>
    </source>
</evidence>
<evidence type="ECO:0000313" key="3">
    <source>
        <dbReference type="EMBL" id="RKN37386.1"/>
    </source>
</evidence>
<dbReference type="InterPro" id="IPR011055">
    <property type="entry name" value="Dup_hybrid_motif"/>
</dbReference>